<reference evidence="7 8" key="1">
    <citation type="journal article" date="2016" name="Nat. Commun.">
        <title>Ectomycorrhizal ecology is imprinted in the genome of the dominant symbiotic fungus Cenococcum geophilum.</title>
        <authorList>
            <consortium name="DOE Joint Genome Institute"/>
            <person name="Peter M."/>
            <person name="Kohler A."/>
            <person name="Ohm R.A."/>
            <person name="Kuo A."/>
            <person name="Krutzmann J."/>
            <person name="Morin E."/>
            <person name="Arend M."/>
            <person name="Barry K.W."/>
            <person name="Binder M."/>
            <person name="Choi C."/>
            <person name="Clum A."/>
            <person name="Copeland A."/>
            <person name="Grisel N."/>
            <person name="Haridas S."/>
            <person name="Kipfer T."/>
            <person name="LaButti K."/>
            <person name="Lindquist E."/>
            <person name="Lipzen A."/>
            <person name="Maire R."/>
            <person name="Meier B."/>
            <person name="Mihaltcheva S."/>
            <person name="Molinier V."/>
            <person name="Murat C."/>
            <person name="Poggeler S."/>
            <person name="Quandt C.A."/>
            <person name="Sperisen C."/>
            <person name="Tritt A."/>
            <person name="Tisserant E."/>
            <person name="Crous P.W."/>
            <person name="Henrissat B."/>
            <person name="Nehls U."/>
            <person name="Egli S."/>
            <person name="Spatafora J.W."/>
            <person name="Grigoriev I.V."/>
            <person name="Martin F.M."/>
        </authorList>
    </citation>
    <scope>NUCLEOTIDE SEQUENCE [LARGE SCALE GENOMIC DNA]</scope>
    <source>
        <strain evidence="7 8">CBS 459.81</strain>
    </source>
</reference>
<dbReference type="PROSITE" id="PS50011">
    <property type="entry name" value="PROTEIN_KINASE_DOM"/>
    <property type="match status" value="1"/>
</dbReference>
<proteinExistence type="predicted"/>
<evidence type="ECO:0000313" key="7">
    <source>
        <dbReference type="EMBL" id="OCK81488.1"/>
    </source>
</evidence>
<keyword evidence="2" id="KW-0808">Transferase</keyword>
<protein>
    <recommendedName>
        <fullName evidence="1">non-specific serine/threonine protein kinase</fullName>
        <ecNumber evidence="1">2.7.11.1</ecNumber>
    </recommendedName>
</protein>
<keyword evidence="4 7" id="KW-0418">Kinase</keyword>
<name>A0A8E2ECU3_9PEZI</name>
<dbReference type="InterPro" id="IPR050660">
    <property type="entry name" value="NEK_Ser/Thr_kinase"/>
</dbReference>
<dbReference type="Gene3D" id="1.10.510.10">
    <property type="entry name" value="Transferase(Phosphotransferase) domain 1"/>
    <property type="match status" value="1"/>
</dbReference>
<evidence type="ECO:0000256" key="4">
    <source>
        <dbReference type="ARBA" id="ARBA00022777"/>
    </source>
</evidence>
<sequence length="313" mass="35571">VVVKVIKIRVDEEDPRPTELRRLISIPICNRIVRLLGSEMNEPSLGQCSLFLEFCPGGDLSKWRKEKYEERNNKPVPEWNIWRLFIQLAQALAFIHEGFGTKGQTLAKWNPIIHRDIKPENILIIGNEATYPSFKLADFGVSKMYDHNNTESECGSHIWQPPEIPRISTPAADVWSLGAVVHFLALGKAPVQNVKEYRGNVWNRLGGRYPTAYVEDPNDQYWNKKAPREVTHVNISVEEQMDEALGGDEDGEVAHTNQNPVYSDALDRWMLHALAKSAKTRYTSGNLVKRMIPVGKKMIQKYTGKAGLVDLQI</sequence>
<dbReference type="AlphaFoldDB" id="A0A8E2ECU3"/>
<keyword evidence="5" id="KW-0067">ATP-binding</keyword>
<dbReference type="PROSITE" id="PS00108">
    <property type="entry name" value="PROTEIN_KINASE_ST"/>
    <property type="match status" value="1"/>
</dbReference>
<evidence type="ECO:0000313" key="8">
    <source>
        <dbReference type="Proteomes" id="UP000250266"/>
    </source>
</evidence>
<dbReference type="SUPFAM" id="SSF56112">
    <property type="entry name" value="Protein kinase-like (PK-like)"/>
    <property type="match status" value="1"/>
</dbReference>
<dbReference type="PANTHER" id="PTHR43671:SF13">
    <property type="entry name" value="SERINE_THREONINE-PROTEIN KINASE NEK2"/>
    <property type="match status" value="1"/>
</dbReference>
<dbReference type="EMBL" id="KV744919">
    <property type="protein sequence ID" value="OCK81488.1"/>
    <property type="molecule type" value="Genomic_DNA"/>
</dbReference>
<feature type="domain" description="Protein kinase" evidence="6">
    <location>
        <begin position="1"/>
        <end position="294"/>
    </location>
</feature>
<feature type="non-terminal residue" evidence="7">
    <location>
        <position position="313"/>
    </location>
</feature>
<dbReference type="GO" id="GO:0004674">
    <property type="term" value="F:protein serine/threonine kinase activity"/>
    <property type="evidence" value="ECO:0007669"/>
    <property type="project" value="UniProtKB-EC"/>
</dbReference>
<dbReference type="PANTHER" id="PTHR43671">
    <property type="entry name" value="SERINE/THREONINE-PROTEIN KINASE NEK"/>
    <property type="match status" value="1"/>
</dbReference>
<evidence type="ECO:0000256" key="5">
    <source>
        <dbReference type="ARBA" id="ARBA00022840"/>
    </source>
</evidence>
<dbReference type="OrthoDB" id="310217at2759"/>
<keyword evidence="3" id="KW-0547">Nucleotide-binding</keyword>
<evidence type="ECO:0000256" key="2">
    <source>
        <dbReference type="ARBA" id="ARBA00022679"/>
    </source>
</evidence>
<dbReference type="InterPro" id="IPR000719">
    <property type="entry name" value="Prot_kinase_dom"/>
</dbReference>
<accession>A0A8E2ECU3</accession>
<dbReference type="Pfam" id="PF00069">
    <property type="entry name" value="Pkinase"/>
    <property type="match status" value="1"/>
</dbReference>
<evidence type="ECO:0000256" key="1">
    <source>
        <dbReference type="ARBA" id="ARBA00012513"/>
    </source>
</evidence>
<feature type="non-terminal residue" evidence="7">
    <location>
        <position position="1"/>
    </location>
</feature>
<organism evidence="7 8">
    <name type="scientific">Lepidopterella palustris CBS 459.81</name>
    <dbReference type="NCBI Taxonomy" id="1314670"/>
    <lineage>
        <taxon>Eukaryota</taxon>
        <taxon>Fungi</taxon>
        <taxon>Dikarya</taxon>
        <taxon>Ascomycota</taxon>
        <taxon>Pezizomycotina</taxon>
        <taxon>Dothideomycetes</taxon>
        <taxon>Pleosporomycetidae</taxon>
        <taxon>Mytilinidiales</taxon>
        <taxon>Argynnaceae</taxon>
        <taxon>Lepidopterella</taxon>
    </lineage>
</organism>
<dbReference type="EC" id="2.7.11.1" evidence="1"/>
<evidence type="ECO:0000259" key="6">
    <source>
        <dbReference type="PROSITE" id="PS50011"/>
    </source>
</evidence>
<dbReference type="GO" id="GO:0005524">
    <property type="term" value="F:ATP binding"/>
    <property type="evidence" value="ECO:0007669"/>
    <property type="project" value="UniProtKB-KW"/>
</dbReference>
<dbReference type="CDD" id="cd00180">
    <property type="entry name" value="PKc"/>
    <property type="match status" value="1"/>
</dbReference>
<dbReference type="InterPro" id="IPR008271">
    <property type="entry name" value="Ser/Thr_kinase_AS"/>
</dbReference>
<keyword evidence="8" id="KW-1185">Reference proteome</keyword>
<gene>
    <name evidence="7" type="ORF">K432DRAFT_267625</name>
</gene>
<evidence type="ECO:0000256" key="3">
    <source>
        <dbReference type="ARBA" id="ARBA00022741"/>
    </source>
</evidence>
<dbReference type="InterPro" id="IPR011009">
    <property type="entry name" value="Kinase-like_dom_sf"/>
</dbReference>
<dbReference type="Proteomes" id="UP000250266">
    <property type="component" value="Unassembled WGS sequence"/>
</dbReference>
<dbReference type="SMART" id="SM00220">
    <property type="entry name" value="S_TKc"/>
    <property type="match status" value="1"/>
</dbReference>